<evidence type="ECO:0000313" key="2">
    <source>
        <dbReference type="EMBL" id="KAA6407946.1"/>
    </source>
</evidence>
<organism evidence="2 3">
    <name type="scientific">Lasallia pustulata</name>
    <dbReference type="NCBI Taxonomy" id="136370"/>
    <lineage>
        <taxon>Eukaryota</taxon>
        <taxon>Fungi</taxon>
        <taxon>Dikarya</taxon>
        <taxon>Ascomycota</taxon>
        <taxon>Pezizomycotina</taxon>
        <taxon>Lecanoromycetes</taxon>
        <taxon>OSLEUM clade</taxon>
        <taxon>Umbilicariomycetidae</taxon>
        <taxon>Umbilicariales</taxon>
        <taxon>Umbilicariaceae</taxon>
        <taxon>Lasallia</taxon>
    </lineage>
</organism>
<gene>
    <name evidence="2" type="ORF">FRX48_08297</name>
</gene>
<evidence type="ECO:0000313" key="3">
    <source>
        <dbReference type="Proteomes" id="UP000324767"/>
    </source>
</evidence>
<evidence type="ECO:0000256" key="1">
    <source>
        <dbReference type="SAM" id="SignalP"/>
    </source>
</evidence>
<comment type="caution">
    <text evidence="2">The sequence shown here is derived from an EMBL/GenBank/DDBJ whole genome shotgun (WGS) entry which is preliminary data.</text>
</comment>
<feature type="signal peptide" evidence="1">
    <location>
        <begin position="1"/>
        <end position="21"/>
    </location>
</feature>
<dbReference type="EMBL" id="VXIT01000015">
    <property type="protein sequence ID" value="KAA6407946.1"/>
    <property type="molecule type" value="Genomic_DNA"/>
</dbReference>
<feature type="chain" id="PRO_5024372775" evidence="1">
    <location>
        <begin position="22"/>
        <end position="193"/>
    </location>
</feature>
<accession>A0A5M8PGA3</accession>
<proteinExistence type="predicted"/>
<dbReference type="OrthoDB" id="5294920at2759"/>
<name>A0A5M8PGA3_9LECA</name>
<reference evidence="2 3" key="1">
    <citation type="submission" date="2019-09" db="EMBL/GenBank/DDBJ databases">
        <title>The hologenome of the rock-dwelling lichen Lasallia pustulata.</title>
        <authorList>
            <person name="Greshake Tzovaras B."/>
            <person name="Segers F."/>
            <person name="Bicker A."/>
            <person name="Dal Grande F."/>
            <person name="Otte J."/>
            <person name="Hankeln T."/>
            <person name="Schmitt I."/>
            <person name="Ebersberger I."/>
        </authorList>
    </citation>
    <scope>NUCLEOTIDE SEQUENCE [LARGE SCALE GENOMIC DNA]</scope>
    <source>
        <strain evidence="2">A1-1</strain>
    </source>
</reference>
<keyword evidence="1" id="KW-0732">Signal</keyword>
<dbReference type="AlphaFoldDB" id="A0A5M8PGA3"/>
<protein>
    <submittedName>
        <fullName evidence="2">Uncharacterized protein</fullName>
    </submittedName>
</protein>
<dbReference type="Proteomes" id="UP000324767">
    <property type="component" value="Unassembled WGS sequence"/>
</dbReference>
<sequence length="193" mass="20506">MRVLSALSIIILARSIAPSFAIPLSADSTTTSHLSPRSNYCANAPSTVAGTPLGPRDQLLPPTPSLPPRVLPSSPLWCAYGSSTYVTITWGYSIAGDAVMNLLNSVHNEIGNHIARAGDHLVPQGFISIADFGLELRMVNANNHQQTWGVMNAGIAALMQFMQRSGRGPGAVAWQVYDGQNMVGVGFLQPLNP</sequence>